<organism evidence="1 2">
    <name type="scientific">Paenibacillus hexagrammi</name>
    <dbReference type="NCBI Taxonomy" id="2908839"/>
    <lineage>
        <taxon>Bacteria</taxon>
        <taxon>Bacillati</taxon>
        <taxon>Bacillota</taxon>
        <taxon>Bacilli</taxon>
        <taxon>Bacillales</taxon>
        <taxon>Paenibacillaceae</taxon>
        <taxon>Paenibacillus</taxon>
    </lineage>
</organism>
<dbReference type="EMBL" id="CP090978">
    <property type="protein sequence ID" value="UJF33205.1"/>
    <property type="molecule type" value="Genomic_DNA"/>
</dbReference>
<dbReference type="Gene3D" id="3.40.50.720">
    <property type="entry name" value="NAD(P)-binding Rossmann-like Domain"/>
    <property type="match status" value="1"/>
</dbReference>
<keyword evidence="1" id="KW-0378">Hydrolase</keyword>
<dbReference type="InterPro" id="IPR006439">
    <property type="entry name" value="HAD-SF_hydro_IA"/>
</dbReference>
<dbReference type="Gene3D" id="3.40.50.1000">
    <property type="entry name" value="HAD superfamily/HAD-like"/>
    <property type="match status" value="1"/>
</dbReference>
<dbReference type="RefSeq" id="WP_235119543.1">
    <property type="nucleotide sequence ID" value="NZ_CP090978.1"/>
</dbReference>
<dbReference type="NCBIfam" id="TIGR01549">
    <property type="entry name" value="HAD-SF-IA-v1"/>
    <property type="match status" value="1"/>
</dbReference>
<accession>A0ABY3SJ86</accession>
<evidence type="ECO:0000313" key="1">
    <source>
        <dbReference type="EMBL" id="UJF33205.1"/>
    </source>
</evidence>
<evidence type="ECO:0000313" key="2">
    <source>
        <dbReference type="Proteomes" id="UP001649230"/>
    </source>
</evidence>
<protein>
    <submittedName>
        <fullName evidence="1">HAD-IA family hydrolase</fullName>
    </submittedName>
</protein>
<name>A0ABY3SJ86_9BACL</name>
<sequence length="811" mass="91403">MTSLEQDAGSPKEHNGLWLEDEFLAPWADRWNQLEVISFDIFDTIVFRGFNNPEEVFLEVGRKALELGYLRAGLTAYEFQQLRILAEQHSRIVKRQRQGTIEVTLEEIYASLPPHTGQIHKLLELELDVEKNATMLNPSVESLVYYLSSKQKVIVLVSDMYLSEDQIRGLLAANSFPVNMVDHIFVSSEYGVNKSSSLLFEKLLKKYPQTDKSRIVHIGDNRVSDVQGAEQAGILAIHYGVIPVSFHSSIKWEEVRHESLLPRLRAMRQLASCLNASCEEAYKFWFKFGASILGPFLTGLCEWTLRICVTEGHQAVYPLMREGALLSELLMNSSKHKGFPLHIAPLYVSRASTFFAGIKEINEKELDFLFQRRHVTVGQLLEPFGLIDAHEFAAYREYFHLNADETKDITLQEGGTLKHHLLNILTREPAKQKVQAFINKSRALLVSYLQGTVGSFQDMVTIDMGIYGTIQKSLDAALSQAGVGYRTTHLLAMGGDLNRNLLFQGMDIRGYAGNAGEHFAMIRTIARSPEVLEELLMIGEEGSTLSYRDNGNGTALPVTAERSSSEEEHKQKLVCRDGIVAFQKLYFKMSASSAAINEEDFLNGAEMCKIIQRVMEMPTYEEAQQLGSLKYDENFGSRTLNSICNVQDQQLLEQLGVERFLEFSRHGWKHSKVYWPQGVVTRSAPLYILQKHLKVSSSHSYLVDLSDLVVEIVRQGIGTIMIYGAGDAGQTLMQLAKLHGLAVAGFVDKKLSLWGQRIQEVEVFSLERAVAGDIHVFAIGSIAFYKEIRNEIIRCYQANDKEPPLIFAVNI</sequence>
<dbReference type="GO" id="GO:0016787">
    <property type="term" value="F:hydrolase activity"/>
    <property type="evidence" value="ECO:0007669"/>
    <property type="project" value="UniProtKB-KW"/>
</dbReference>
<dbReference type="SUPFAM" id="SSF56784">
    <property type="entry name" value="HAD-like"/>
    <property type="match status" value="1"/>
</dbReference>
<proteinExistence type="predicted"/>
<keyword evidence="2" id="KW-1185">Reference proteome</keyword>
<gene>
    <name evidence="1" type="ORF">L0M14_27340</name>
</gene>
<dbReference type="InterPro" id="IPR036412">
    <property type="entry name" value="HAD-like_sf"/>
</dbReference>
<dbReference type="InterPro" id="IPR023214">
    <property type="entry name" value="HAD_sf"/>
</dbReference>
<reference evidence="1 2" key="1">
    <citation type="journal article" date="2024" name="Int. J. Syst. Evol. Microbiol.">
        <title>Paenibacillus hexagrammi sp. nov., a novel bacterium isolated from the gut content of Hexagrammos agrammus.</title>
        <authorList>
            <person name="Jung H.K."/>
            <person name="Kim D.G."/>
            <person name="Zin H."/>
            <person name="Park J."/>
            <person name="Jung H."/>
            <person name="Kim Y.O."/>
            <person name="Kong H.J."/>
            <person name="Kim J.W."/>
            <person name="Kim Y.S."/>
        </authorList>
    </citation>
    <scope>NUCLEOTIDE SEQUENCE [LARGE SCALE GENOMIC DNA]</scope>
    <source>
        <strain evidence="1 2">YPD9-1</strain>
    </source>
</reference>
<dbReference type="Proteomes" id="UP001649230">
    <property type="component" value="Chromosome"/>
</dbReference>
<dbReference type="Gene3D" id="1.10.150.400">
    <property type="match status" value="1"/>
</dbReference>